<dbReference type="EMBL" id="RCHU02000002">
    <property type="protein sequence ID" value="KAL3603381.1"/>
    <property type="molecule type" value="Genomic_DNA"/>
</dbReference>
<sequence length="976" mass="110733">MDKMSVASSTGGDDLTSDETSGQEERILVSVRLRPLNEREIVRNDVSDWECINNSTIIFKSNMPERSMFPTAYTFDRVFRSDCLTKQVYEEGVKEIALLAVSGVNSTIFAYGQTSSGKTYTMRGITEYALADIYEYMGKHKEREFVLKFSAMEIYNEAVRDLLSTSSSPLRLLDDPERGTVVEGLIEDTLVDWNHLLELISICEDQRQIGETTLNETSSRSHQILRLTVESSARGYLGAGNSTTLTATVNFVDLAGSERASQTLAVVTRLKEGSHINRSLLTLGTVIRKLSKGRNGHIPYRDSKLTRILQNSLGGNARTAIICTLSPARSHVEQSRNTLLFASCAKEVTTNAHVNLVMSDKTLVKKLQKEVARLESELKSAGSNSLVDDSTALLREKELQLQIEKMHQEIQDLTWQRDQAESHLQSLLESFGIKDQVFRMDDHSAPGSSEMINAFRLDADLPGTKKFKDFDYPGAVSPNKQIVQIPEIPEGNFLMDGSTPKFSGPGWEDIGKRNSEDAKDICEEVPGTIMVESRRKVKKEAGVLFPVLEEKIPMQEGEVPSSQEEDKELIHINSNNTNETVKQKIQELHETINHLERSPSFSDAVESSYKNLKWTRSKSRRSVLMTIPYALWSEKEEGNGRVSPTASEKDFPERSEDLKQKLLELEHDVKLENKSEEDSQNPLYGASAEEDVIKDIDVDVEDTTSVLDFVAGVNKMAAKLHSENLSRDMQVLQASTRHHHSNWQVKYERYRRKIIELWSRCNVPLVHRSYFFLLFKGDPSDNVYMEVELRRLYFLKDTFSSGANTIIDGKIASPASSLKALSRERDMLAKQLQKKYTKTERERLYQKWGIPLDTKQRSLQLARRLWTDARDMRHIKDSATLVAKLAGIVEPRHAPKEMFGLSFSTNQKPASWRDNMSSLLLYPFDMHREQVCDCYTDLRQEMFDQGKALEMCPQDLCWGYLYVSSLCFPYGSICLA</sequence>
<name>A0ACC4CQ77_POPAL</name>
<evidence type="ECO:0000313" key="2">
    <source>
        <dbReference type="Proteomes" id="UP000309997"/>
    </source>
</evidence>
<reference evidence="1 2" key="1">
    <citation type="journal article" date="2024" name="Plant Biotechnol. J.">
        <title>Genome and CRISPR/Cas9 system of a widespread forest tree (Populus alba) in the world.</title>
        <authorList>
            <person name="Liu Y.J."/>
            <person name="Jiang P.F."/>
            <person name="Han X.M."/>
            <person name="Li X.Y."/>
            <person name="Wang H.M."/>
            <person name="Wang Y.J."/>
            <person name="Wang X.X."/>
            <person name="Zeng Q.Y."/>
        </authorList>
    </citation>
    <scope>NUCLEOTIDE SEQUENCE [LARGE SCALE GENOMIC DNA]</scope>
    <source>
        <strain evidence="2">cv. PAL-ZL1</strain>
    </source>
</reference>
<gene>
    <name evidence="1" type="ORF">D5086_004240</name>
</gene>
<evidence type="ECO:0000313" key="1">
    <source>
        <dbReference type="EMBL" id="KAL3603381.1"/>
    </source>
</evidence>
<proteinExistence type="predicted"/>
<organism evidence="1 2">
    <name type="scientific">Populus alba</name>
    <name type="common">White poplar</name>
    <dbReference type="NCBI Taxonomy" id="43335"/>
    <lineage>
        <taxon>Eukaryota</taxon>
        <taxon>Viridiplantae</taxon>
        <taxon>Streptophyta</taxon>
        <taxon>Embryophyta</taxon>
        <taxon>Tracheophyta</taxon>
        <taxon>Spermatophyta</taxon>
        <taxon>Magnoliopsida</taxon>
        <taxon>eudicotyledons</taxon>
        <taxon>Gunneridae</taxon>
        <taxon>Pentapetalae</taxon>
        <taxon>rosids</taxon>
        <taxon>fabids</taxon>
        <taxon>Malpighiales</taxon>
        <taxon>Salicaceae</taxon>
        <taxon>Saliceae</taxon>
        <taxon>Populus</taxon>
    </lineage>
</organism>
<protein>
    <submittedName>
        <fullName evidence="1">Uncharacterized protein</fullName>
    </submittedName>
</protein>
<accession>A0ACC4CQ77</accession>
<comment type="caution">
    <text evidence="1">The sequence shown here is derived from an EMBL/GenBank/DDBJ whole genome shotgun (WGS) entry which is preliminary data.</text>
</comment>
<keyword evidence="2" id="KW-1185">Reference proteome</keyword>
<dbReference type="Proteomes" id="UP000309997">
    <property type="component" value="Unassembled WGS sequence"/>
</dbReference>